<proteinExistence type="predicted"/>
<comment type="caution">
    <text evidence="1">The sequence shown here is derived from an EMBL/GenBank/DDBJ whole genome shotgun (WGS) entry which is preliminary data.</text>
</comment>
<keyword evidence="2" id="KW-1185">Reference proteome</keyword>
<evidence type="ECO:0000313" key="2">
    <source>
        <dbReference type="Proteomes" id="UP001255856"/>
    </source>
</evidence>
<sequence length="502" mass="52565">MTSGTSGRRWAADLSSKTTYIYADKFKASGRLTIGTSLTLNKPLVTGRFMSITVNAGKTLTLRSQPRFPRGRVLGGDGNVVFSGPGPFWVLPDWWMGSNSNTDANVALRKIITACGTTKCDVIMTASLQLSGQFAVPQNIRIWSSSGSKLAPHSSSKSGNGLVFGPGGDYTSGYGPMDLPNLSGFFGTAVQAIGTSNLQLYIPSLGASGTGVRFGTQGDARSIRGTTVEPFLVSTVRDTIVVDSRAGDSLSTSSAYTHFLVGVPTTAQSSGLKFLGGTPTLSSFVTTIMSVDPNIKNPTFNLITNKASGPISNAVIRAPAWAGFPADSTFVSGVFNGLSALVKVAGSIKTKVLSSSGANNAYDWGGAWNRDAAVNMYAGRQKNPPASALITSNYASIKFPPALLTGSWPAGGTRTFYLNHVMATGGLKRILLGPGRVPTLAEFTINPGIVVHSIKDVGSYNLEVTLRNTLGRALTKKDLTLPSGSSYSLYFNLMIGVPGLGV</sequence>
<reference evidence="1" key="1">
    <citation type="submission" date="2021-01" db="EMBL/GenBank/DDBJ databases">
        <authorList>
            <person name="Eckstrom K.M.E."/>
        </authorList>
    </citation>
    <scope>NUCLEOTIDE SEQUENCE</scope>
    <source>
        <strain evidence="1">UVCC 0001</strain>
    </source>
</reference>
<evidence type="ECO:0000313" key="1">
    <source>
        <dbReference type="EMBL" id="KAK2078980.1"/>
    </source>
</evidence>
<accession>A0AAD9ILT8</accession>
<organism evidence="1 2">
    <name type="scientific">Prototheca wickerhamii</name>
    <dbReference type="NCBI Taxonomy" id="3111"/>
    <lineage>
        <taxon>Eukaryota</taxon>
        <taxon>Viridiplantae</taxon>
        <taxon>Chlorophyta</taxon>
        <taxon>core chlorophytes</taxon>
        <taxon>Trebouxiophyceae</taxon>
        <taxon>Chlorellales</taxon>
        <taxon>Chlorellaceae</taxon>
        <taxon>Prototheca</taxon>
    </lineage>
</organism>
<dbReference type="EMBL" id="JASFZW010000003">
    <property type="protein sequence ID" value="KAK2078980.1"/>
    <property type="molecule type" value="Genomic_DNA"/>
</dbReference>
<protein>
    <submittedName>
        <fullName evidence="1">Uncharacterized protein</fullName>
    </submittedName>
</protein>
<gene>
    <name evidence="1" type="ORF">QBZ16_002670</name>
</gene>
<dbReference type="AlphaFoldDB" id="A0AAD9ILT8"/>
<dbReference type="Proteomes" id="UP001255856">
    <property type="component" value="Unassembled WGS sequence"/>
</dbReference>
<name>A0AAD9ILT8_PROWI</name>